<dbReference type="PANTHER" id="PTHR24373">
    <property type="entry name" value="SLIT RELATED LEUCINE-RICH REPEAT NEURONAL PROTEIN"/>
    <property type="match status" value="1"/>
</dbReference>
<evidence type="ECO:0000313" key="6">
    <source>
        <dbReference type="Proteomes" id="UP000310158"/>
    </source>
</evidence>
<dbReference type="SUPFAM" id="SSF52058">
    <property type="entry name" value="L domain-like"/>
    <property type="match status" value="1"/>
</dbReference>
<dbReference type="PROSITE" id="PS51450">
    <property type="entry name" value="LRR"/>
    <property type="match status" value="6"/>
</dbReference>
<dbReference type="PANTHER" id="PTHR24373:SF275">
    <property type="entry name" value="TIR DOMAIN-CONTAINING PROTEIN"/>
    <property type="match status" value="1"/>
</dbReference>
<accession>A0A4S4LCW6</accession>
<evidence type="ECO:0000256" key="3">
    <source>
        <dbReference type="ARBA" id="ARBA00022737"/>
    </source>
</evidence>
<proteinExistence type="predicted"/>
<dbReference type="SMART" id="SM00365">
    <property type="entry name" value="LRR_SD22"/>
    <property type="match status" value="6"/>
</dbReference>
<dbReference type="AlphaFoldDB" id="A0A4S4LCW6"/>
<dbReference type="InterPro" id="IPR003591">
    <property type="entry name" value="Leu-rich_rpt_typical-subtyp"/>
</dbReference>
<evidence type="ECO:0008006" key="7">
    <source>
        <dbReference type="Google" id="ProtNLM"/>
    </source>
</evidence>
<dbReference type="Gene3D" id="3.80.10.10">
    <property type="entry name" value="Ribonuclease Inhibitor"/>
    <property type="match status" value="2"/>
</dbReference>
<evidence type="ECO:0000256" key="4">
    <source>
        <dbReference type="SAM" id="MobiDB-lite"/>
    </source>
</evidence>
<feature type="region of interest" description="Disordered" evidence="4">
    <location>
        <begin position="417"/>
        <end position="448"/>
    </location>
</feature>
<dbReference type="EMBL" id="SGPL01000617">
    <property type="protein sequence ID" value="THH09646.1"/>
    <property type="molecule type" value="Genomic_DNA"/>
</dbReference>
<sequence length="503" mass="56623">MSESNTSEDHEEVNDRGSKNGVVIERTARIEQVPADEDQVNKAPESEIPAEEDFDPLEDFPDETEDLDLVHSRISSLENYRLSRFAGHLKRLYLRQNFIAHLDPAIFNALTRLEELDLYDNQIKTVDDDALKTLTNLSTLDLSFNLLKSVPESLEHLKSLKTIYLVENRITKITGLLGVGATLRSLELGGNKIRKIENVDALVNLEELLLRFGVLTESFSHQNLGNLKRLKILALQSNRITKIEGLEELESLTELYLSHNGVETIEGLDHNAIAALHIGRRKQLHLRDREPLAPWIACGAMDEQQQNPQPARAPGRAGFAPGIGDDLSRGEPVPTERGSTRRGSPRFFFLSFADCPLNSTDAFRRALSRRPRIDSWCALSPIRPLPSGDPFHIRSRILFFFRSDPPTALHNASVSRPEWDDVTPATPPPKFKNRRNHRPHSGLGWIRTGHDVDSTPSSSLHAHLCARRRFSHLGLRGGECDLRIREGYGRTNGDDGSAKRAWR</sequence>
<reference evidence="5 6" key="1">
    <citation type="submission" date="2019-02" db="EMBL/GenBank/DDBJ databases">
        <title>Genome sequencing of the rare red list fungi Bondarzewia mesenterica.</title>
        <authorList>
            <person name="Buettner E."/>
            <person name="Kellner H."/>
        </authorList>
    </citation>
    <scope>NUCLEOTIDE SEQUENCE [LARGE SCALE GENOMIC DNA]</scope>
    <source>
        <strain evidence="5 6">DSM 108281</strain>
    </source>
</reference>
<dbReference type="Pfam" id="PF13855">
    <property type="entry name" value="LRR_8"/>
    <property type="match status" value="1"/>
</dbReference>
<dbReference type="InterPro" id="IPR001611">
    <property type="entry name" value="Leu-rich_rpt"/>
</dbReference>
<dbReference type="OrthoDB" id="266138at2759"/>
<feature type="region of interest" description="Disordered" evidence="4">
    <location>
        <begin position="321"/>
        <end position="341"/>
    </location>
</feature>
<dbReference type="Proteomes" id="UP000310158">
    <property type="component" value="Unassembled WGS sequence"/>
</dbReference>
<protein>
    <recommendedName>
        <fullName evidence="7">Protein phosphatase 1 regulatory subunit 7</fullName>
    </recommendedName>
</protein>
<organism evidence="5 6">
    <name type="scientific">Bondarzewia mesenterica</name>
    <dbReference type="NCBI Taxonomy" id="1095465"/>
    <lineage>
        <taxon>Eukaryota</taxon>
        <taxon>Fungi</taxon>
        <taxon>Dikarya</taxon>
        <taxon>Basidiomycota</taxon>
        <taxon>Agaricomycotina</taxon>
        <taxon>Agaricomycetes</taxon>
        <taxon>Russulales</taxon>
        <taxon>Bondarzewiaceae</taxon>
        <taxon>Bondarzewia</taxon>
    </lineage>
</organism>
<name>A0A4S4LCW6_9AGAM</name>
<evidence type="ECO:0000256" key="2">
    <source>
        <dbReference type="ARBA" id="ARBA00022729"/>
    </source>
</evidence>
<keyword evidence="6" id="KW-1185">Reference proteome</keyword>
<gene>
    <name evidence="5" type="ORF">EW146_g8631</name>
</gene>
<dbReference type="InterPro" id="IPR032675">
    <property type="entry name" value="LRR_dom_sf"/>
</dbReference>
<feature type="region of interest" description="Disordered" evidence="4">
    <location>
        <begin position="1"/>
        <end position="57"/>
    </location>
</feature>
<dbReference type="SMART" id="SM00369">
    <property type="entry name" value="LRR_TYP"/>
    <property type="match status" value="6"/>
</dbReference>
<dbReference type="Pfam" id="PF12799">
    <property type="entry name" value="LRR_4"/>
    <property type="match status" value="1"/>
</dbReference>
<keyword evidence="2" id="KW-0732">Signal</keyword>
<feature type="compositionally biased region" description="Basic residues" evidence="4">
    <location>
        <begin position="431"/>
        <end position="440"/>
    </location>
</feature>
<dbReference type="InterPro" id="IPR025875">
    <property type="entry name" value="Leu-rich_rpt_4"/>
</dbReference>
<comment type="caution">
    <text evidence="5">The sequence shown here is derived from an EMBL/GenBank/DDBJ whole genome shotgun (WGS) entry which is preliminary data.</text>
</comment>
<feature type="compositionally biased region" description="Acidic residues" evidence="4">
    <location>
        <begin position="48"/>
        <end position="57"/>
    </location>
</feature>
<dbReference type="InterPro" id="IPR050328">
    <property type="entry name" value="Dev_Immune_Receptor"/>
</dbReference>
<evidence type="ECO:0000256" key="1">
    <source>
        <dbReference type="ARBA" id="ARBA00022614"/>
    </source>
</evidence>
<keyword evidence="1" id="KW-0433">Leucine-rich repeat</keyword>
<keyword evidence="3" id="KW-0677">Repeat</keyword>
<evidence type="ECO:0000313" key="5">
    <source>
        <dbReference type="EMBL" id="THH09646.1"/>
    </source>
</evidence>